<dbReference type="Proteomes" id="UP000184041">
    <property type="component" value="Unassembled WGS sequence"/>
</dbReference>
<feature type="short sequence motif" description="GXGXXG" evidence="4">
    <location>
        <begin position="14"/>
        <end position="19"/>
    </location>
</feature>
<evidence type="ECO:0000256" key="4">
    <source>
        <dbReference type="PROSITE-ProRule" id="PRU01161"/>
    </source>
</evidence>
<gene>
    <name evidence="6" type="ORF">SAMN05443144_1032</name>
</gene>
<dbReference type="InterPro" id="IPR050301">
    <property type="entry name" value="NTE"/>
</dbReference>
<name>A0A1M4VP36_9BACT</name>
<dbReference type="EMBL" id="FQUS01000003">
    <property type="protein sequence ID" value="SHE70871.1"/>
    <property type="molecule type" value="Genomic_DNA"/>
</dbReference>
<organism evidence="6 7">
    <name type="scientific">Fodinibius roseus</name>
    <dbReference type="NCBI Taxonomy" id="1194090"/>
    <lineage>
        <taxon>Bacteria</taxon>
        <taxon>Pseudomonadati</taxon>
        <taxon>Balneolota</taxon>
        <taxon>Balneolia</taxon>
        <taxon>Balneolales</taxon>
        <taxon>Balneolaceae</taxon>
        <taxon>Fodinibius</taxon>
    </lineage>
</organism>
<dbReference type="PANTHER" id="PTHR14226:SF29">
    <property type="entry name" value="NEUROPATHY TARGET ESTERASE SWS"/>
    <property type="match status" value="1"/>
</dbReference>
<feature type="active site" description="Nucleophile" evidence="4">
    <location>
        <position position="43"/>
    </location>
</feature>
<dbReference type="GO" id="GO:0016787">
    <property type="term" value="F:hydrolase activity"/>
    <property type="evidence" value="ECO:0007669"/>
    <property type="project" value="UniProtKB-UniRule"/>
</dbReference>
<evidence type="ECO:0000313" key="6">
    <source>
        <dbReference type="EMBL" id="SHE70871.1"/>
    </source>
</evidence>
<feature type="active site" description="Proton acceptor" evidence="4">
    <location>
        <position position="176"/>
    </location>
</feature>
<keyword evidence="2 4" id="KW-0442">Lipid degradation</keyword>
<dbReference type="GO" id="GO:0016042">
    <property type="term" value="P:lipid catabolic process"/>
    <property type="evidence" value="ECO:0007669"/>
    <property type="project" value="UniProtKB-UniRule"/>
</dbReference>
<proteinExistence type="predicted"/>
<feature type="domain" description="PNPLA" evidence="5">
    <location>
        <begin position="10"/>
        <end position="189"/>
    </location>
</feature>
<dbReference type="InterPro" id="IPR002641">
    <property type="entry name" value="PNPLA_dom"/>
</dbReference>
<dbReference type="STRING" id="1194090.SAMN05443144_1032"/>
<dbReference type="Gene3D" id="3.40.1090.10">
    <property type="entry name" value="Cytosolic phospholipase A2 catalytic domain"/>
    <property type="match status" value="2"/>
</dbReference>
<keyword evidence="3 4" id="KW-0443">Lipid metabolism</keyword>
<sequence length="315" mass="35412">MAEQNRKIALVLSGGGAKGAFQVGVLDIFCERGYEFDVVSGVSVGALNGAMIATRQFTELQKLWRTIRKEDILRSHSLGEVIKQFVLYKIGIADPPRGLNNLTPLKRLLSNHLFGKEVRIPFHFGFVPLESGHYVNATIRREGHRIDEDDILRILASSAIPFQFEPVDFYDQTLVDGGIRHISPIAQVLPYNPDEIVILPTKPLDGRQEEAEVNDILQIGKRSIDVMLDEIFIEDIQRFVQINRLVGQASRQGVTLKKPDNTLYRHINATIVAPTQILGDSLDFGEGVLQDRYDRGQQRAREVLKRSGANNEITF</sequence>
<dbReference type="Pfam" id="PF01734">
    <property type="entry name" value="Patatin"/>
    <property type="match status" value="1"/>
</dbReference>
<dbReference type="PANTHER" id="PTHR14226">
    <property type="entry name" value="NEUROPATHY TARGET ESTERASE/SWISS CHEESE D.MELANOGASTER"/>
    <property type="match status" value="1"/>
</dbReference>
<dbReference type="InterPro" id="IPR016035">
    <property type="entry name" value="Acyl_Trfase/lysoPLipase"/>
</dbReference>
<feature type="short sequence motif" description="DGA/G" evidence="4">
    <location>
        <begin position="176"/>
        <end position="178"/>
    </location>
</feature>
<evidence type="ECO:0000259" key="5">
    <source>
        <dbReference type="PROSITE" id="PS51635"/>
    </source>
</evidence>
<dbReference type="SUPFAM" id="SSF52151">
    <property type="entry name" value="FabD/lysophospholipase-like"/>
    <property type="match status" value="1"/>
</dbReference>
<reference evidence="6 7" key="1">
    <citation type="submission" date="2016-11" db="EMBL/GenBank/DDBJ databases">
        <authorList>
            <person name="Jaros S."/>
            <person name="Januszkiewicz K."/>
            <person name="Wedrychowicz H."/>
        </authorList>
    </citation>
    <scope>NUCLEOTIDE SEQUENCE [LARGE SCALE GENOMIC DNA]</scope>
    <source>
        <strain evidence="6 7">DSM 21986</strain>
    </source>
</reference>
<evidence type="ECO:0000256" key="3">
    <source>
        <dbReference type="ARBA" id="ARBA00023098"/>
    </source>
</evidence>
<evidence type="ECO:0000256" key="1">
    <source>
        <dbReference type="ARBA" id="ARBA00022801"/>
    </source>
</evidence>
<feature type="short sequence motif" description="GXSXG" evidence="4">
    <location>
        <begin position="41"/>
        <end position="45"/>
    </location>
</feature>
<accession>A0A1M4VP36</accession>
<evidence type="ECO:0000313" key="7">
    <source>
        <dbReference type="Proteomes" id="UP000184041"/>
    </source>
</evidence>
<protein>
    <submittedName>
        <fullName evidence="6">NTE family protein</fullName>
    </submittedName>
</protein>
<keyword evidence="1 4" id="KW-0378">Hydrolase</keyword>
<evidence type="ECO:0000256" key="2">
    <source>
        <dbReference type="ARBA" id="ARBA00022963"/>
    </source>
</evidence>
<dbReference type="RefSeq" id="WP_073059385.1">
    <property type="nucleotide sequence ID" value="NZ_FQUS01000003.1"/>
</dbReference>
<dbReference type="AlphaFoldDB" id="A0A1M4VP36"/>
<keyword evidence="7" id="KW-1185">Reference proteome</keyword>
<dbReference type="PROSITE" id="PS51635">
    <property type="entry name" value="PNPLA"/>
    <property type="match status" value="1"/>
</dbReference>
<dbReference type="OrthoDB" id="1489257at2"/>